<accession>A0A4C1XZZ7</accession>
<feature type="region of interest" description="Disordered" evidence="1">
    <location>
        <begin position="20"/>
        <end position="43"/>
    </location>
</feature>
<dbReference type="EMBL" id="BGZK01001045">
    <property type="protein sequence ID" value="GBP69591.1"/>
    <property type="molecule type" value="Genomic_DNA"/>
</dbReference>
<keyword evidence="3" id="KW-1185">Reference proteome</keyword>
<evidence type="ECO:0000256" key="1">
    <source>
        <dbReference type="SAM" id="MobiDB-lite"/>
    </source>
</evidence>
<proteinExistence type="predicted"/>
<name>A0A4C1XZZ7_EUMVA</name>
<comment type="caution">
    <text evidence="2">The sequence shown here is derived from an EMBL/GenBank/DDBJ whole genome shotgun (WGS) entry which is preliminary data.</text>
</comment>
<feature type="region of interest" description="Disordered" evidence="1">
    <location>
        <begin position="84"/>
        <end position="108"/>
    </location>
</feature>
<reference evidence="2 3" key="1">
    <citation type="journal article" date="2019" name="Commun. Biol.">
        <title>The bagworm genome reveals a unique fibroin gene that provides high tensile strength.</title>
        <authorList>
            <person name="Kono N."/>
            <person name="Nakamura H."/>
            <person name="Ohtoshi R."/>
            <person name="Tomita M."/>
            <person name="Numata K."/>
            <person name="Arakawa K."/>
        </authorList>
    </citation>
    <scope>NUCLEOTIDE SEQUENCE [LARGE SCALE GENOMIC DNA]</scope>
</reference>
<sequence>MESDSGGVDALCVRLPVPSADSACSNSHPREIQSGKEPCTANKSSVHTTLKEFLIIPPHALEWSPGARKARRAIDAGGRRNLDAAAAHSRAARPHPQLFIGRRASATP</sequence>
<protein>
    <submittedName>
        <fullName evidence="2">Uncharacterized protein</fullName>
    </submittedName>
</protein>
<dbReference type="Proteomes" id="UP000299102">
    <property type="component" value="Unassembled WGS sequence"/>
</dbReference>
<evidence type="ECO:0000313" key="2">
    <source>
        <dbReference type="EMBL" id="GBP69591.1"/>
    </source>
</evidence>
<organism evidence="2 3">
    <name type="scientific">Eumeta variegata</name>
    <name type="common">Bagworm moth</name>
    <name type="synonym">Eumeta japonica</name>
    <dbReference type="NCBI Taxonomy" id="151549"/>
    <lineage>
        <taxon>Eukaryota</taxon>
        <taxon>Metazoa</taxon>
        <taxon>Ecdysozoa</taxon>
        <taxon>Arthropoda</taxon>
        <taxon>Hexapoda</taxon>
        <taxon>Insecta</taxon>
        <taxon>Pterygota</taxon>
        <taxon>Neoptera</taxon>
        <taxon>Endopterygota</taxon>
        <taxon>Lepidoptera</taxon>
        <taxon>Glossata</taxon>
        <taxon>Ditrysia</taxon>
        <taxon>Tineoidea</taxon>
        <taxon>Psychidae</taxon>
        <taxon>Oiketicinae</taxon>
        <taxon>Eumeta</taxon>
    </lineage>
</organism>
<gene>
    <name evidence="2" type="ORF">EVAR_52089_1</name>
</gene>
<evidence type="ECO:0000313" key="3">
    <source>
        <dbReference type="Proteomes" id="UP000299102"/>
    </source>
</evidence>
<dbReference type="AlphaFoldDB" id="A0A4C1XZZ7"/>